<protein>
    <submittedName>
        <fullName evidence="8">N-terminal acetyltransferase</fullName>
    </submittedName>
</protein>
<dbReference type="EMBL" id="JAVIJP010000027">
    <property type="protein sequence ID" value="KAL3636186.1"/>
    <property type="molecule type" value="Genomic_DNA"/>
</dbReference>
<dbReference type="EMBL" id="JAVIJP010000081">
    <property type="protein sequence ID" value="KAL3618167.1"/>
    <property type="molecule type" value="Genomic_DNA"/>
</dbReference>
<evidence type="ECO:0000256" key="2">
    <source>
        <dbReference type="ARBA" id="ARBA00008821"/>
    </source>
</evidence>
<comment type="caution">
    <text evidence="8">The sequence shown here is derived from an EMBL/GenBank/DDBJ whole genome shotgun (WGS) entry which is preliminary data.</text>
</comment>
<evidence type="ECO:0000256" key="4">
    <source>
        <dbReference type="ARBA" id="ARBA00022989"/>
    </source>
</evidence>
<reference evidence="8 10" key="1">
    <citation type="journal article" date="2024" name="IScience">
        <title>Strigolactones Initiate the Formation of Haustorium-like Structures in Castilleja.</title>
        <authorList>
            <person name="Buerger M."/>
            <person name="Peterson D."/>
            <person name="Chory J."/>
        </authorList>
    </citation>
    <scope>NUCLEOTIDE SEQUENCE</scope>
    <source>
        <strain evidence="8">Tecolote</strain>
        <tissue evidence="8">Flower</tissue>
    </source>
</reference>
<name>A0ABD3BN55_9LAMI</name>
<evidence type="ECO:0000256" key="3">
    <source>
        <dbReference type="ARBA" id="ARBA00022692"/>
    </source>
</evidence>
<accession>A0ABD3BN55</accession>
<dbReference type="AlphaFoldDB" id="A0ABD3BN55"/>
<keyword evidence="5 7" id="KW-0472">Membrane</keyword>
<dbReference type="InterPro" id="IPR006043">
    <property type="entry name" value="NCS2"/>
</dbReference>
<evidence type="ECO:0000256" key="6">
    <source>
        <dbReference type="SAM" id="MobiDB-lite"/>
    </source>
</evidence>
<comment type="subcellular location">
    <subcellularLocation>
        <location evidence="1">Membrane</location>
        <topology evidence="1">Multi-pass membrane protein</topology>
    </subcellularLocation>
</comment>
<keyword evidence="3 7" id="KW-0812">Transmembrane</keyword>
<dbReference type="GO" id="GO:0016020">
    <property type="term" value="C:membrane"/>
    <property type="evidence" value="ECO:0007669"/>
    <property type="project" value="UniProtKB-SubCell"/>
</dbReference>
<keyword evidence="4 7" id="KW-1133">Transmembrane helix</keyword>
<comment type="similarity">
    <text evidence="2">Belongs to the nucleobase:cation symporter-2 (NCS2) (TC 2.A.40) family.</text>
</comment>
<dbReference type="PANTHER" id="PTHR11119">
    <property type="entry name" value="XANTHINE-URACIL / VITAMIN C PERMEASE FAMILY MEMBER"/>
    <property type="match status" value="1"/>
</dbReference>
<evidence type="ECO:0000313" key="10">
    <source>
        <dbReference type="Proteomes" id="UP001632038"/>
    </source>
</evidence>
<evidence type="ECO:0000256" key="1">
    <source>
        <dbReference type="ARBA" id="ARBA00004141"/>
    </source>
</evidence>
<gene>
    <name evidence="8" type="primary">NAT3_4</name>
    <name evidence="9" type="synonym">NAT3_3</name>
    <name evidence="9" type="ORF">CASFOL_020733</name>
    <name evidence="8" type="ORF">CASFOL_038488</name>
</gene>
<keyword evidence="10" id="KW-1185">Reference proteome</keyword>
<feature type="region of interest" description="Disordered" evidence="6">
    <location>
        <begin position="182"/>
        <end position="240"/>
    </location>
</feature>
<evidence type="ECO:0000313" key="8">
    <source>
        <dbReference type="EMBL" id="KAL3618167.1"/>
    </source>
</evidence>
<sequence length="240" mass="26138">MFLSPVVLVPAVCVVGLGLFARGFPQLGNCVEIGLPMLVVLVISQQYLLDIHPVAWPMLERFALLVCIGLIWAFAAILTAAGAYNHVKEQTKSSYRTDHSLLMSSSPWIKIPYPFQWGTLIFRASHVFRMMGAAFVSSAESTATFYAAARLAGATSPPGHVLSRSIDLQVNLLTEKLGGRENKRALPGLSDDPIISSPIDSQSEKLSCYQEDVTKPKQEDASSSVTGNDEDSHDEVKEVM</sequence>
<feature type="compositionally biased region" description="Low complexity" evidence="6">
    <location>
        <begin position="190"/>
        <end position="201"/>
    </location>
</feature>
<reference evidence="8" key="2">
    <citation type="submission" date="2024-11" db="EMBL/GenBank/DDBJ databases">
        <authorList>
            <person name="Burger M."/>
            <person name="Chory J."/>
        </authorList>
    </citation>
    <scope>NUCLEOTIDE SEQUENCE</scope>
    <source>
        <strain evidence="8">Tecolote</strain>
        <tissue evidence="8">Flower</tissue>
    </source>
</reference>
<evidence type="ECO:0000256" key="7">
    <source>
        <dbReference type="SAM" id="Phobius"/>
    </source>
</evidence>
<dbReference type="Proteomes" id="UP001632038">
    <property type="component" value="Unassembled WGS sequence"/>
</dbReference>
<proteinExistence type="inferred from homology"/>
<organism evidence="8 10">
    <name type="scientific">Castilleja foliolosa</name>
    <dbReference type="NCBI Taxonomy" id="1961234"/>
    <lineage>
        <taxon>Eukaryota</taxon>
        <taxon>Viridiplantae</taxon>
        <taxon>Streptophyta</taxon>
        <taxon>Embryophyta</taxon>
        <taxon>Tracheophyta</taxon>
        <taxon>Spermatophyta</taxon>
        <taxon>Magnoliopsida</taxon>
        <taxon>eudicotyledons</taxon>
        <taxon>Gunneridae</taxon>
        <taxon>Pentapetalae</taxon>
        <taxon>asterids</taxon>
        <taxon>lamiids</taxon>
        <taxon>Lamiales</taxon>
        <taxon>Orobanchaceae</taxon>
        <taxon>Pedicularideae</taxon>
        <taxon>Castillejinae</taxon>
        <taxon>Castilleja</taxon>
    </lineage>
</organism>
<feature type="transmembrane region" description="Helical" evidence="7">
    <location>
        <begin position="62"/>
        <end position="84"/>
    </location>
</feature>
<dbReference type="Pfam" id="PF00860">
    <property type="entry name" value="Xan_ur_permease"/>
    <property type="match status" value="1"/>
</dbReference>
<evidence type="ECO:0000313" key="9">
    <source>
        <dbReference type="EMBL" id="KAL3636186.1"/>
    </source>
</evidence>
<evidence type="ECO:0000256" key="5">
    <source>
        <dbReference type="ARBA" id="ARBA00023136"/>
    </source>
</evidence>